<proteinExistence type="predicted"/>
<reference evidence="2" key="1">
    <citation type="journal article" date="2015" name="Nature">
        <title>Complex archaea that bridge the gap between prokaryotes and eukaryotes.</title>
        <authorList>
            <person name="Spang A."/>
            <person name="Saw J.H."/>
            <person name="Jorgensen S.L."/>
            <person name="Zaremba-Niedzwiedzka K."/>
            <person name="Martijn J."/>
            <person name="Lind A.E."/>
            <person name="van Eijk R."/>
            <person name="Schleper C."/>
            <person name="Guy L."/>
            <person name="Ettema T.J."/>
        </authorList>
    </citation>
    <scope>NUCLEOTIDE SEQUENCE</scope>
</reference>
<comment type="caution">
    <text evidence="2">The sequence shown here is derived from an EMBL/GenBank/DDBJ whole genome shotgun (WGS) entry which is preliminary data.</text>
</comment>
<name>A0A0F9JTZ4_9ZZZZ</name>
<keyword evidence="1" id="KW-1133">Transmembrane helix</keyword>
<organism evidence="2">
    <name type="scientific">marine sediment metagenome</name>
    <dbReference type="NCBI Taxonomy" id="412755"/>
    <lineage>
        <taxon>unclassified sequences</taxon>
        <taxon>metagenomes</taxon>
        <taxon>ecological metagenomes</taxon>
    </lineage>
</organism>
<keyword evidence="1" id="KW-0812">Transmembrane</keyword>
<dbReference type="EMBL" id="LAZR01009346">
    <property type="protein sequence ID" value="KKM73173.1"/>
    <property type="molecule type" value="Genomic_DNA"/>
</dbReference>
<gene>
    <name evidence="2" type="ORF">LCGC14_1413160</name>
</gene>
<protein>
    <submittedName>
        <fullName evidence="2">Uncharacterized protein</fullName>
    </submittedName>
</protein>
<feature type="transmembrane region" description="Helical" evidence="1">
    <location>
        <begin position="51"/>
        <end position="70"/>
    </location>
</feature>
<evidence type="ECO:0000256" key="1">
    <source>
        <dbReference type="SAM" id="Phobius"/>
    </source>
</evidence>
<dbReference type="AlphaFoldDB" id="A0A0F9JTZ4"/>
<evidence type="ECO:0000313" key="2">
    <source>
        <dbReference type="EMBL" id="KKM73173.1"/>
    </source>
</evidence>
<keyword evidence="1" id="KW-0472">Membrane</keyword>
<sequence>MQNKPNNLEYDGTNLPYYYSTNWNGSYDNYFKDNSSKGFLKDLAREEKQHWLVRFLNVFLYGGMLIVDWIEKRFKNGKKRD</sequence>
<accession>A0A0F9JTZ4</accession>